<accession>A0A9P5YTE0</accession>
<reference evidence="1" key="1">
    <citation type="submission" date="2020-11" db="EMBL/GenBank/DDBJ databases">
        <authorList>
            <consortium name="DOE Joint Genome Institute"/>
            <person name="Ahrendt S."/>
            <person name="Riley R."/>
            <person name="Andreopoulos W."/>
            <person name="Labutti K."/>
            <person name="Pangilinan J."/>
            <person name="Ruiz-Duenas F.J."/>
            <person name="Barrasa J.M."/>
            <person name="Sanchez-Garcia M."/>
            <person name="Camarero S."/>
            <person name="Miyauchi S."/>
            <person name="Serrano A."/>
            <person name="Linde D."/>
            <person name="Babiker R."/>
            <person name="Drula E."/>
            <person name="Ayuso-Fernandez I."/>
            <person name="Pacheco R."/>
            <person name="Padilla G."/>
            <person name="Ferreira P."/>
            <person name="Barriuso J."/>
            <person name="Kellner H."/>
            <person name="Castanera R."/>
            <person name="Alfaro M."/>
            <person name="Ramirez L."/>
            <person name="Pisabarro A.G."/>
            <person name="Kuo A."/>
            <person name="Tritt A."/>
            <person name="Lipzen A."/>
            <person name="He G."/>
            <person name="Yan M."/>
            <person name="Ng V."/>
            <person name="Cullen D."/>
            <person name="Martin F."/>
            <person name="Rosso M.-N."/>
            <person name="Henrissat B."/>
            <person name="Hibbett D."/>
            <person name="Martinez A.T."/>
            <person name="Grigoriev I.V."/>
        </authorList>
    </citation>
    <scope>NUCLEOTIDE SEQUENCE</scope>
    <source>
        <strain evidence="1">CIRM-BRFM 674</strain>
    </source>
</reference>
<name>A0A9P5YTE0_9AGAR</name>
<protein>
    <submittedName>
        <fullName evidence="1">Uncharacterized protein</fullName>
    </submittedName>
</protein>
<proteinExistence type="predicted"/>
<sequence length="166" mass="18526">MTHHHPQHRRRRPNQRTTHTHFAFSLLNLSTIRPSISHLDLVDILLSSALRSFKFDPLLVQHLHPLPSSSSAMSSHNAPYIYVTPTHLWNDTSLSIGCRHLSSAWSLNYAGSGSPPLHDTLVSRERFLGSRKSPYLQDIRNGPIHVSSSSPLTPAIDLNPSFSSIA</sequence>
<dbReference type="Proteomes" id="UP000807469">
    <property type="component" value="Unassembled WGS sequence"/>
</dbReference>
<organism evidence="1 2">
    <name type="scientific">Pholiota conissans</name>
    <dbReference type="NCBI Taxonomy" id="109636"/>
    <lineage>
        <taxon>Eukaryota</taxon>
        <taxon>Fungi</taxon>
        <taxon>Dikarya</taxon>
        <taxon>Basidiomycota</taxon>
        <taxon>Agaricomycotina</taxon>
        <taxon>Agaricomycetes</taxon>
        <taxon>Agaricomycetidae</taxon>
        <taxon>Agaricales</taxon>
        <taxon>Agaricineae</taxon>
        <taxon>Strophariaceae</taxon>
        <taxon>Pholiota</taxon>
    </lineage>
</organism>
<evidence type="ECO:0000313" key="1">
    <source>
        <dbReference type="EMBL" id="KAF9474806.1"/>
    </source>
</evidence>
<evidence type="ECO:0000313" key="2">
    <source>
        <dbReference type="Proteomes" id="UP000807469"/>
    </source>
</evidence>
<keyword evidence="2" id="KW-1185">Reference proteome</keyword>
<gene>
    <name evidence="1" type="ORF">BDN70DRAFT_884437</name>
</gene>
<dbReference type="AlphaFoldDB" id="A0A9P5YTE0"/>
<dbReference type="EMBL" id="MU155361">
    <property type="protein sequence ID" value="KAF9474806.1"/>
    <property type="molecule type" value="Genomic_DNA"/>
</dbReference>
<comment type="caution">
    <text evidence="1">The sequence shown here is derived from an EMBL/GenBank/DDBJ whole genome shotgun (WGS) entry which is preliminary data.</text>
</comment>